<dbReference type="Gramene" id="Psat04G0061800-T1">
    <property type="protein sequence ID" value="KAI5415239.1"/>
    <property type="gene ID" value="KIW84_040618"/>
</dbReference>
<comment type="caution">
    <text evidence="3">The sequence shown here is derived from an EMBL/GenBank/DDBJ whole genome shotgun (WGS) entry which is preliminary data.</text>
</comment>
<evidence type="ECO:0000313" key="3">
    <source>
        <dbReference type="EMBL" id="KAI5415239.1"/>
    </source>
</evidence>
<dbReference type="PANTHER" id="PTHR33414:SF1">
    <property type="entry name" value="PROTEIN PLASTID MOVEMENT IMPAIRED 1-RELATED 1"/>
    <property type="match status" value="1"/>
</dbReference>
<evidence type="ECO:0000313" key="4">
    <source>
        <dbReference type="Proteomes" id="UP001058974"/>
    </source>
</evidence>
<dbReference type="PROSITE" id="PS51840">
    <property type="entry name" value="C2_NT"/>
    <property type="match status" value="1"/>
</dbReference>
<dbReference type="AlphaFoldDB" id="A0A9D5AQC6"/>
<dbReference type="Gene3D" id="3.10.350.10">
    <property type="entry name" value="LysM domain"/>
    <property type="match status" value="1"/>
</dbReference>
<dbReference type="EMBL" id="JAMSHJ010000004">
    <property type="protein sequence ID" value="KAI5415239.1"/>
    <property type="molecule type" value="Genomic_DNA"/>
</dbReference>
<feature type="domain" description="LysM" evidence="1">
    <location>
        <begin position="1014"/>
        <end position="1057"/>
    </location>
</feature>
<dbReference type="InterPro" id="IPR048972">
    <property type="entry name" value="PMI1_PMIR1-2_C"/>
</dbReference>
<dbReference type="InterPro" id="IPR039614">
    <property type="entry name" value="PMI1-like"/>
</dbReference>
<gene>
    <name evidence="3" type="ORF">KIW84_040618</name>
</gene>
<reference evidence="3 4" key="1">
    <citation type="journal article" date="2022" name="Nat. Genet.">
        <title>Improved pea reference genome and pan-genome highlight genomic features and evolutionary characteristics.</title>
        <authorList>
            <person name="Yang T."/>
            <person name="Liu R."/>
            <person name="Luo Y."/>
            <person name="Hu S."/>
            <person name="Wang D."/>
            <person name="Wang C."/>
            <person name="Pandey M.K."/>
            <person name="Ge S."/>
            <person name="Xu Q."/>
            <person name="Li N."/>
            <person name="Li G."/>
            <person name="Huang Y."/>
            <person name="Saxena R.K."/>
            <person name="Ji Y."/>
            <person name="Li M."/>
            <person name="Yan X."/>
            <person name="He Y."/>
            <person name="Liu Y."/>
            <person name="Wang X."/>
            <person name="Xiang C."/>
            <person name="Varshney R.K."/>
            <person name="Ding H."/>
            <person name="Gao S."/>
            <person name="Zong X."/>
        </authorList>
    </citation>
    <scope>NUCLEOTIDE SEQUENCE [LARGE SCALE GENOMIC DNA]</scope>
    <source>
        <strain evidence="3 4">cv. Zhongwan 6</strain>
    </source>
</reference>
<dbReference type="CDD" id="cd00118">
    <property type="entry name" value="LysM"/>
    <property type="match status" value="1"/>
</dbReference>
<dbReference type="InterPro" id="IPR018392">
    <property type="entry name" value="LysM"/>
</dbReference>
<dbReference type="InterPro" id="IPR036779">
    <property type="entry name" value="LysM_dom_sf"/>
</dbReference>
<dbReference type="OrthoDB" id="2019483at2759"/>
<evidence type="ECO:0000259" key="2">
    <source>
        <dbReference type="PROSITE" id="PS51840"/>
    </source>
</evidence>
<dbReference type="Pfam" id="PF21745">
    <property type="entry name" value="PMI1_PMIR1-2_C"/>
    <property type="match status" value="1"/>
</dbReference>
<dbReference type="Pfam" id="PF10358">
    <property type="entry name" value="NT-C2"/>
    <property type="match status" value="1"/>
</dbReference>
<name>A0A9D5AQC6_PEA</name>
<evidence type="ECO:0000259" key="1">
    <source>
        <dbReference type="PROSITE" id="PS51782"/>
    </source>
</evidence>
<organism evidence="3 4">
    <name type="scientific">Pisum sativum</name>
    <name type="common">Garden pea</name>
    <name type="synonym">Lathyrus oleraceus</name>
    <dbReference type="NCBI Taxonomy" id="3888"/>
    <lineage>
        <taxon>Eukaryota</taxon>
        <taxon>Viridiplantae</taxon>
        <taxon>Streptophyta</taxon>
        <taxon>Embryophyta</taxon>
        <taxon>Tracheophyta</taxon>
        <taxon>Spermatophyta</taxon>
        <taxon>Magnoliopsida</taxon>
        <taxon>eudicotyledons</taxon>
        <taxon>Gunneridae</taxon>
        <taxon>Pentapetalae</taxon>
        <taxon>rosids</taxon>
        <taxon>fabids</taxon>
        <taxon>Fabales</taxon>
        <taxon>Fabaceae</taxon>
        <taxon>Papilionoideae</taxon>
        <taxon>50 kb inversion clade</taxon>
        <taxon>NPAAA clade</taxon>
        <taxon>Hologalegina</taxon>
        <taxon>IRL clade</taxon>
        <taxon>Fabeae</taxon>
        <taxon>Lathyrus</taxon>
    </lineage>
</organism>
<dbReference type="Proteomes" id="UP001058974">
    <property type="component" value="Chromosome 4"/>
</dbReference>
<keyword evidence="4" id="KW-1185">Reference proteome</keyword>
<accession>A0A9D5AQC6</accession>
<dbReference type="PROSITE" id="PS51782">
    <property type="entry name" value="LYSM"/>
    <property type="match status" value="1"/>
</dbReference>
<dbReference type="PANTHER" id="PTHR33414">
    <property type="entry name" value="PROTEIN PLASTID MOVEMENT IMPAIRED 1-RELATED 1"/>
    <property type="match status" value="1"/>
</dbReference>
<dbReference type="Gramene" id="PSAT_LOCUS18607_t1">
    <property type="protein sequence ID" value="CAL5199204.1"/>
    <property type="gene ID" value="PSAT_LOCUS18607"/>
</dbReference>
<protein>
    <submittedName>
        <fullName evidence="3">Uncharacterized protein</fullName>
    </submittedName>
</protein>
<feature type="domain" description="C2 NT-type" evidence="2">
    <location>
        <begin position="71"/>
        <end position="219"/>
    </location>
</feature>
<proteinExistence type="predicted"/>
<dbReference type="InterPro" id="IPR019448">
    <property type="entry name" value="NT-C2"/>
</dbReference>
<sequence>MLPNVEGDEGVHNNLLKDVETIAKRLSRNSTSLSLFKSIENDPNSKLDKEDNNLKKDKKSSIWSWKSLRAISFTKSKKFNCCFSLQVHLIEGLPLRFNDSMLCVHWKRRDEHSVTPPAKVIQGVAKFQDILNYTCSIVGSKSGFNHSAKYEAKHFLLYASVLGVPELDLGSHRLDITRLLPLSLDDLEEEKSSGKWSTSFRLSGNAKGAVMNVSFGYMVVGDRNSLAPNVLTSRQNCLVLSETDVNLCQYPARVIDEVKDLHEVLTLPKSAMASSTNTLSKKLGVEDTCSRPLHKKDELGLKGNLEPVKFESDGYPLHDESLKEKFYECEYDGFSVVDHGVEFSPNEHVKVDESVVEAIVDSSKESSVVYEFSNKKVELCTRELLMQEIESALNSVSELETAALESPKIMEVTSECKFSQSLSLDDAAEQVADEFLSMLGVDNSPTGFSSESEPESPRERLLRQFEKEVGSDGFSLFDVGIGYDDEDEEGDYGGYGPSFEFELGEFSTGITPPWERLEFDDVRRKPKGQILEDLETEALMREWGFNEEAFQHSPPKGFAGFGSPIHLPEEPSRLPPLAEGFGPFLQTKDGGFLRSMSPLLFMNSKSGGSLIMQVSNPVVMPAEMGSGIMETLQYLASVGIEKLSMQANKYMPLENITGKTMQQISWEAMPSLEGKDRQWHLQHDLVTQKGSTGVQRGMKGSPSRLKSDEFISSSIGNQGGSGFFSLEDLAPLAMDKIEALSMEGLKIQSGMSEEDAPSNIIAQQPFNDPPGLQQHKGVNIGGSPGLDGAAALQLLDIKWCVDEVDGIMGLSLTLDEWMRLDSGEIDDIDDISEHTRKLLAAHNANSFDVVRESSMGRKKQGKGHSRKCGLLGNNFTVALMVQLRDPLRNYEPVGTPMLALIQVERVLVQPKQKIYLTVSEVGNNGDEDDECGIKAKVEMKDNDDKASTKESGIAQFKITEVHVAGLKIESRKKKLLNQQKSGSRWLIANGMSKSNKNPLMKSKAASKFGSQVNTTTKVQPGDTLWSLSSRIFGTGAKWKELGVLNPHTRNPNIIIPK</sequence>